<gene>
    <name evidence="6" type="ORF">TTRE_0000512601</name>
</gene>
<evidence type="ECO:0000256" key="3">
    <source>
        <dbReference type="ARBA" id="ARBA00023272"/>
    </source>
</evidence>
<keyword evidence="4" id="KW-0131">Cell cycle</keyword>
<evidence type="ECO:0000256" key="1">
    <source>
        <dbReference type="ARBA" id="ARBA00010520"/>
    </source>
</evidence>
<dbReference type="PANTHER" id="PTHR10358:SF6">
    <property type="entry name" value="ENDOSULFINE, ISOFORM A"/>
    <property type="match status" value="1"/>
</dbReference>
<dbReference type="GO" id="GO:0004864">
    <property type="term" value="F:protein phosphatase inhibitor activity"/>
    <property type="evidence" value="ECO:0007669"/>
    <property type="project" value="UniProtKB-KW"/>
</dbReference>
<comment type="similarity">
    <text evidence="1 4">Belongs to the endosulfine family.</text>
</comment>
<dbReference type="GO" id="GO:0051301">
    <property type="term" value="P:cell division"/>
    <property type="evidence" value="ECO:0007669"/>
    <property type="project" value="UniProtKB-KW"/>
</dbReference>
<keyword evidence="3 4" id="KW-0650">Protein phosphatase inhibitor</keyword>
<dbReference type="PANTHER" id="PTHR10358">
    <property type="entry name" value="ENDOSULFINE"/>
    <property type="match status" value="1"/>
</dbReference>
<dbReference type="InterPro" id="IPR006760">
    <property type="entry name" value="Endosulphine"/>
</dbReference>
<protein>
    <submittedName>
        <fullName evidence="6">Endosulfine domain containing protein</fullName>
    </submittedName>
</protein>
<evidence type="ECO:0000313" key="7">
    <source>
        <dbReference type="Proteomes" id="UP000030665"/>
    </source>
</evidence>
<dbReference type="STRING" id="36087.A0A077ZAK4"/>
<dbReference type="Pfam" id="PF04667">
    <property type="entry name" value="Endosulfine"/>
    <property type="match status" value="1"/>
</dbReference>
<proteinExistence type="inferred from homology"/>
<keyword evidence="4" id="KW-0132">Cell division</keyword>
<dbReference type="OrthoDB" id="5949865at2759"/>
<evidence type="ECO:0000256" key="2">
    <source>
        <dbReference type="ARBA" id="ARBA00022776"/>
    </source>
</evidence>
<evidence type="ECO:0000313" key="6">
    <source>
        <dbReference type="EMBL" id="CDW56844.1"/>
    </source>
</evidence>
<reference evidence="6" key="2">
    <citation type="submission" date="2014-03" db="EMBL/GenBank/DDBJ databases">
        <title>The whipworm genome and dual-species transcriptomics of an intimate host-pathogen interaction.</title>
        <authorList>
            <person name="Foth B.J."/>
            <person name="Tsai I.J."/>
            <person name="Reid A.J."/>
            <person name="Bancroft A.J."/>
            <person name="Nichol S."/>
            <person name="Tracey A."/>
            <person name="Holroyd N."/>
            <person name="Cotton J.A."/>
            <person name="Stanley E.J."/>
            <person name="Zarowiecki M."/>
            <person name="Liu J.Z."/>
            <person name="Huckvale T."/>
            <person name="Cooper P.J."/>
            <person name="Grencis R.K."/>
            <person name="Berriman M."/>
        </authorList>
    </citation>
    <scope>NUCLEOTIDE SEQUENCE [LARGE SCALE GENOMIC DNA]</scope>
</reference>
<dbReference type="GO" id="GO:0005737">
    <property type="term" value="C:cytoplasm"/>
    <property type="evidence" value="ECO:0007669"/>
    <property type="project" value="UniProtKB-SubCell"/>
</dbReference>
<dbReference type="EMBL" id="HG806085">
    <property type="protein sequence ID" value="CDW56844.1"/>
    <property type="molecule type" value="Genomic_DNA"/>
</dbReference>
<name>A0A077ZAK4_TRITR</name>
<dbReference type="Proteomes" id="UP000030665">
    <property type="component" value="Unassembled WGS sequence"/>
</dbReference>
<dbReference type="AlphaFoldDB" id="A0A077ZAK4"/>
<evidence type="ECO:0000256" key="5">
    <source>
        <dbReference type="SAM" id="MobiDB-lite"/>
    </source>
</evidence>
<keyword evidence="2 4" id="KW-0498">Mitosis</keyword>
<comment type="function">
    <text evidence="4">Protein phosphatase inhibitor that specifically inhibits protein phosphatase 2A (PP2A) during mitosis.</text>
</comment>
<accession>A0A077ZAK4</accession>
<reference evidence="6" key="1">
    <citation type="submission" date="2014-01" db="EMBL/GenBank/DDBJ databases">
        <authorList>
            <person name="Aslett M."/>
        </authorList>
    </citation>
    <scope>NUCLEOTIDE SEQUENCE</scope>
</reference>
<keyword evidence="7" id="KW-1185">Reference proteome</keyword>
<evidence type="ECO:0000256" key="4">
    <source>
        <dbReference type="RuleBase" id="RU363120"/>
    </source>
</evidence>
<feature type="region of interest" description="Disordered" evidence="5">
    <location>
        <begin position="108"/>
        <end position="128"/>
    </location>
</feature>
<organism evidence="6 7">
    <name type="scientific">Trichuris trichiura</name>
    <name type="common">Whipworm</name>
    <name type="synonym">Trichocephalus trichiurus</name>
    <dbReference type="NCBI Taxonomy" id="36087"/>
    <lineage>
        <taxon>Eukaryota</taxon>
        <taxon>Metazoa</taxon>
        <taxon>Ecdysozoa</taxon>
        <taxon>Nematoda</taxon>
        <taxon>Enoplea</taxon>
        <taxon>Dorylaimia</taxon>
        <taxon>Trichinellida</taxon>
        <taxon>Trichuridae</taxon>
        <taxon>Trichuris</taxon>
    </lineage>
</organism>
<comment type="subcellular location">
    <subcellularLocation>
        <location evidence="4">Cytoplasm</location>
    </subcellularLocation>
</comment>
<sequence length="156" mass="17047">MEAATRWTDSCAKDIGNDRQSEISPEKAEELKLLAKYPNIAKNGQFSQFLQKRLHQRKYFDSGDYNMAKAKGLKFPATSPADFAAQSDALGLPISEIVFLKKIISGARDGSTSPTGLEIPTPETVPHRKSSIVPDVASKLVAQQHVVHHNPPPGLI</sequence>
<keyword evidence="4" id="KW-0963">Cytoplasm</keyword>